<sequence length="253" mass="28548">MQLAGSKGACSDCSLFSLCLPKGLDDEHVRRLDEILQRQRPLRRGDVLFREGDGFRAVYAVRAGALKTYTISRDGEEQVTGFHMPGEMIGLDAVSLGEHPCEARALETSSICEIPFPELEELARAIPDLQRQLLRLMSKEIFQDHEMLHALARRNAEERLAILLLNFSERFARRGLSATRFRLPMSRSDLSNYLGLAPETMSRLFRRFQEQGWLHSRGKEITLKEPASLERLAGHCQERPCGRPTLSGPSSAD</sequence>
<feature type="domain" description="HTH crp-type" evidence="5">
    <location>
        <begin position="154"/>
        <end position="227"/>
    </location>
</feature>
<dbReference type="GO" id="GO:0003700">
    <property type="term" value="F:DNA-binding transcription factor activity"/>
    <property type="evidence" value="ECO:0007669"/>
    <property type="project" value="TreeGrafter"/>
</dbReference>
<dbReference type="SMART" id="SM00100">
    <property type="entry name" value="cNMP"/>
    <property type="match status" value="1"/>
</dbReference>
<dbReference type="PRINTS" id="PR00034">
    <property type="entry name" value="HTHCRP"/>
</dbReference>
<dbReference type="Proteomes" id="UP000275461">
    <property type="component" value="Unassembled WGS sequence"/>
</dbReference>
<evidence type="ECO:0000256" key="3">
    <source>
        <dbReference type="ARBA" id="ARBA00023163"/>
    </source>
</evidence>
<evidence type="ECO:0000256" key="2">
    <source>
        <dbReference type="ARBA" id="ARBA00023125"/>
    </source>
</evidence>
<keyword evidence="7" id="KW-1185">Reference proteome</keyword>
<dbReference type="PROSITE" id="PS50042">
    <property type="entry name" value="CNMP_BINDING_3"/>
    <property type="match status" value="1"/>
</dbReference>
<organism evidence="6 7">
    <name type="scientific">Alkalispirillum mobile</name>
    <dbReference type="NCBI Taxonomy" id="85925"/>
    <lineage>
        <taxon>Bacteria</taxon>
        <taxon>Pseudomonadati</taxon>
        <taxon>Pseudomonadota</taxon>
        <taxon>Gammaproteobacteria</taxon>
        <taxon>Chromatiales</taxon>
        <taxon>Ectothiorhodospiraceae</taxon>
        <taxon>Alkalispirillum</taxon>
    </lineage>
</organism>
<dbReference type="InterPro" id="IPR014710">
    <property type="entry name" value="RmlC-like_jellyroll"/>
</dbReference>
<dbReference type="EMBL" id="RCDA01000001">
    <property type="protein sequence ID" value="RLK51438.1"/>
    <property type="molecule type" value="Genomic_DNA"/>
</dbReference>
<gene>
    <name evidence="6" type="ORF">DFR31_1379</name>
</gene>
<dbReference type="PANTHER" id="PTHR24567">
    <property type="entry name" value="CRP FAMILY TRANSCRIPTIONAL REGULATORY PROTEIN"/>
    <property type="match status" value="1"/>
</dbReference>
<dbReference type="GO" id="GO:0005829">
    <property type="term" value="C:cytosol"/>
    <property type="evidence" value="ECO:0007669"/>
    <property type="project" value="TreeGrafter"/>
</dbReference>
<dbReference type="Pfam" id="PF13545">
    <property type="entry name" value="HTH_Crp_2"/>
    <property type="match status" value="1"/>
</dbReference>
<dbReference type="PANTHER" id="PTHR24567:SF75">
    <property type="entry name" value="FUMARATE AND NITRATE REDUCTION REGULATORY PROTEIN"/>
    <property type="match status" value="1"/>
</dbReference>
<dbReference type="Gene3D" id="2.60.120.10">
    <property type="entry name" value="Jelly Rolls"/>
    <property type="match status" value="1"/>
</dbReference>
<evidence type="ECO:0000313" key="6">
    <source>
        <dbReference type="EMBL" id="RLK51438.1"/>
    </source>
</evidence>
<comment type="caution">
    <text evidence="6">The sequence shown here is derived from an EMBL/GenBank/DDBJ whole genome shotgun (WGS) entry which is preliminary data.</text>
</comment>
<evidence type="ECO:0000259" key="4">
    <source>
        <dbReference type="PROSITE" id="PS50042"/>
    </source>
</evidence>
<dbReference type="InterPro" id="IPR012318">
    <property type="entry name" value="HTH_CRP"/>
</dbReference>
<dbReference type="InterPro" id="IPR050397">
    <property type="entry name" value="Env_Response_Regulators"/>
</dbReference>
<dbReference type="GO" id="GO:0003677">
    <property type="term" value="F:DNA binding"/>
    <property type="evidence" value="ECO:0007669"/>
    <property type="project" value="UniProtKB-KW"/>
</dbReference>
<dbReference type="InterPro" id="IPR036390">
    <property type="entry name" value="WH_DNA-bd_sf"/>
</dbReference>
<dbReference type="Gene3D" id="1.10.10.10">
    <property type="entry name" value="Winged helix-like DNA-binding domain superfamily/Winged helix DNA-binding domain"/>
    <property type="match status" value="1"/>
</dbReference>
<keyword evidence="1" id="KW-0805">Transcription regulation</keyword>
<dbReference type="CDD" id="cd00092">
    <property type="entry name" value="HTH_CRP"/>
    <property type="match status" value="1"/>
</dbReference>
<dbReference type="InterPro" id="IPR000595">
    <property type="entry name" value="cNMP-bd_dom"/>
</dbReference>
<dbReference type="SUPFAM" id="SSF46785">
    <property type="entry name" value="Winged helix' DNA-binding domain"/>
    <property type="match status" value="1"/>
</dbReference>
<dbReference type="CDD" id="cd00038">
    <property type="entry name" value="CAP_ED"/>
    <property type="match status" value="1"/>
</dbReference>
<evidence type="ECO:0000259" key="5">
    <source>
        <dbReference type="PROSITE" id="PS51063"/>
    </source>
</evidence>
<feature type="domain" description="Cyclic nucleotide-binding" evidence="4">
    <location>
        <begin position="20"/>
        <end position="103"/>
    </location>
</feature>
<dbReference type="InterPro" id="IPR018490">
    <property type="entry name" value="cNMP-bd_dom_sf"/>
</dbReference>
<dbReference type="NCBIfam" id="NF008365">
    <property type="entry name" value="PRK11161.1"/>
    <property type="match status" value="1"/>
</dbReference>
<name>A0A498CGH2_9GAMM</name>
<keyword evidence="3" id="KW-0804">Transcription</keyword>
<dbReference type="SMART" id="SM00419">
    <property type="entry name" value="HTH_CRP"/>
    <property type="match status" value="1"/>
</dbReference>
<proteinExistence type="predicted"/>
<keyword evidence="2" id="KW-0238">DNA-binding</keyword>
<protein>
    <submittedName>
        <fullName evidence="6">Crp/Fnr family transcriptional regulator</fullName>
    </submittedName>
</protein>
<dbReference type="InterPro" id="IPR036388">
    <property type="entry name" value="WH-like_DNA-bd_sf"/>
</dbReference>
<evidence type="ECO:0000256" key="1">
    <source>
        <dbReference type="ARBA" id="ARBA00023015"/>
    </source>
</evidence>
<evidence type="ECO:0000313" key="7">
    <source>
        <dbReference type="Proteomes" id="UP000275461"/>
    </source>
</evidence>
<accession>A0A498CGH2</accession>
<dbReference type="AlphaFoldDB" id="A0A498CGH2"/>
<dbReference type="PROSITE" id="PS51063">
    <property type="entry name" value="HTH_CRP_2"/>
    <property type="match status" value="1"/>
</dbReference>
<dbReference type="SUPFAM" id="SSF51206">
    <property type="entry name" value="cAMP-binding domain-like"/>
    <property type="match status" value="1"/>
</dbReference>
<reference evidence="6 7" key="1">
    <citation type="submission" date="2018-10" db="EMBL/GenBank/DDBJ databases">
        <title>Genomic Encyclopedia of Type Strains, Phase IV (KMG-IV): sequencing the most valuable type-strain genomes for metagenomic binning, comparative biology and taxonomic classification.</title>
        <authorList>
            <person name="Goeker M."/>
        </authorList>
    </citation>
    <scope>NUCLEOTIDE SEQUENCE [LARGE SCALE GENOMIC DNA]</scope>
    <source>
        <strain evidence="6 7">DSM 12769</strain>
    </source>
</reference>
<dbReference type="Pfam" id="PF00027">
    <property type="entry name" value="cNMP_binding"/>
    <property type="match status" value="1"/>
</dbReference>
<dbReference type="FunFam" id="1.10.10.10:FF:000028">
    <property type="entry name" value="Fumarate/nitrate reduction transcriptional regulator Fnr"/>
    <property type="match status" value="1"/>
</dbReference>